<keyword evidence="7" id="KW-1185">Reference proteome</keyword>
<dbReference type="InterPro" id="IPR018490">
    <property type="entry name" value="cNMP-bd_dom_sf"/>
</dbReference>
<dbReference type="Pfam" id="PF13545">
    <property type="entry name" value="HTH_Crp_2"/>
    <property type="match status" value="1"/>
</dbReference>
<dbReference type="GO" id="GO:0003677">
    <property type="term" value="F:DNA binding"/>
    <property type="evidence" value="ECO:0007669"/>
    <property type="project" value="UniProtKB-KW"/>
</dbReference>
<keyword evidence="3" id="KW-0804">Transcription</keyword>
<sequence>MIATALLEQYNTQLKFFPKNTVLFNEKQEPLYYYQILTGNIKMFNLTEDGKEFVQGFFEDNNSFAEPPLFGNFKYPASAETTSDSYIYILPKDAFLTLLKAHPEEHLNLTQLICRRMIYKAKIMKEVSIYPPEHRILTLLNHFKTADKQQNTRYEVKLTRQQISELTGLRVETVIRAIKKLEKSNKLSILDRKVYL</sequence>
<protein>
    <submittedName>
        <fullName evidence="6">Crp/Fnr family transcriptional regulator</fullName>
    </submittedName>
</protein>
<dbReference type="InterPro" id="IPR050397">
    <property type="entry name" value="Env_Response_Regulators"/>
</dbReference>
<dbReference type="PRINTS" id="PR00034">
    <property type="entry name" value="HTHCRP"/>
</dbReference>
<dbReference type="Gene3D" id="2.60.120.10">
    <property type="entry name" value="Jelly Rolls"/>
    <property type="match status" value="1"/>
</dbReference>
<dbReference type="Pfam" id="PF00027">
    <property type="entry name" value="cNMP_binding"/>
    <property type="match status" value="1"/>
</dbReference>
<dbReference type="AlphaFoldDB" id="A0A8H2LAW8"/>
<evidence type="ECO:0000259" key="4">
    <source>
        <dbReference type="PROSITE" id="PS50042"/>
    </source>
</evidence>
<dbReference type="GO" id="GO:0003700">
    <property type="term" value="F:DNA-binding transcription factor activity"/>
    <property type="evidence" value="ECO:0007669"/>
    <property type="project" value="TreeGrafter"/>
</dbReference>
<feature type="domain" description="Cyclic nucleotide-binding" evidence="4">
    <location>
        <begin position="1"/>
        <end position="99"/>
    </location>
</feature>
<organism evidence="6 7">
    <name type="scientific">Bizionia saleffrena</name>
    <dbReference type="NCBI Taxonomy" id="291189"/>
    <lineage>
        <taxon>Bacteria</taxon>
        <taxon>Pseudomonadati</taxon>
        <taxon>Bacteroidota</taxon>
        <taxon>Flavobacteriia</taxon>
        <taxon>Flavobacteriales</taxon>
        <taxon>Flavobacteriaceae</taxon>
        <taxon>Bizionia</taxon>
    </lineage>
</organism>
<evidence type="ECO:0000256" key="2">
    <source>
        <dbReference type="ARBA" id="ARBA00023125"/>
    </source>
</evidence>
<evidence type="ECO:0000256" key="3">
    <source>
        <dbReference type="ARBA" id="ARBA00023163"/>
    </source>
</evidence>
<dbReference type="SUPFAM" id="SSF51206">
    <property type="entry name" value="cAMP-binding domain-like"/>
    <property type="match status" value="1"/>
</dbReference>
<evidence type="ECO:0000259" key="5">
    <source>
        <dbReference type="PROSITE" id="PS51063"/>
    </source>
</evidence>
<dbReference type="EMBL" id="VSKM01000015">
    <property type="protein sequence ID" value="TYB71498.1"/>
    <property type="molecule type" value="Genomic_DNA"/>
</dbReference>
<gene>
    <name evidence="6" type="ORF">ES676_12580</name>
</gene>
<keyword evidence="2" id="KW-0238">DNA-binding</keyword>
<dbReference type="InterPro" id="IPR012318">
    <property type="entry name" value="HTH_CRP"/>
</dbReference>
<dbReference type="RefSeq" id="WP_148370679.1">
    <property type="nucleotide sequence ID" value="NZ_VSKM01000015.1"/>
</dbReference>
<evidence type="ECO:0000313" key="7">
    <source>
        <dbReference type="Proteomes" id="UP000323324"/>
    </source>
</evidence>
<dbReference type="PROSITE" id="PS50042">
    <property type="entry name" value="CNMP_BINDING_3"/>
    <property type="match status" value="1"/>
</dbReference>
<dbReference type="GO" id="GO:0005829">
    <property type="term" value="C:cytosol"/>
    <property type="evidence" value="ECO:0007669"/>
    <property type="project" value="TreeGrafter"/>
</dbReference>
<evidence type="ECO:0000313" key="6">
    <source>
        <dbReference type="EMBL" id="TYB71498.1"/>
    </source>
</evidence>
<feature type="domain" description="HTH crp-type" evidence="5">
    <location>
        <begin position="130"/>
        <end position="196"/>
    </location>
</feature>
<comment type="caution">
    <text evidence="6">The sequence shown here is derived from an EMBL/GenBank/DDBJ whole genome shotgun (WGS) entry which is preliminary data.</text>
</comment>
<dbReference type="Proteomes" id="UP000323324">
    <property type="component" value="Unassembled WGS sequence"/>
</dbReference>
<evidence type="ECO:0000256" key="1">
    <source>
        <dbReference type="ARBA" id="ARBA00023015"/>
    </source>
</evidence>
<dbReference type="InterPro" id="IPR036390">
    <property type="entry name" value="WH_DNA-bd_sf"/>
</dbReference>
<dbReference type="PANTHER" id="PTHR24567:SF28">
    <property type="entry name" value="LISTERIOLYSIN REGULATORY PROTEIN"/>
    <property type="match status" value="1"/>
</dbReference>
<dbReference type="PANTHER" id="PTHR24567">
    <property type="entry name" value="CRP FAMILY TRANSCRIPTIONAL REGULATORY PROTEIN"/>
    <property type="match status" value="1"/>
</dbReference>
<dbReference type="InterPro" id="IPR014710">
    <property type="entry name" value="RmlC-like_jellyroll"/>
</dbReference>
<dbReference type="SUPFAM" id="SSF46785">
    <property type="entry name" value="Winged helix' DNA-binding domain"/>
    <property type="match status" value="1"/>
</dbReference>
<reference evidence="6 7" key="1">
    <citation type="submission" date="2019-08" db="EMBL/GenBank/DDBJ databases">
        <title>Genomes of Antarctic Bizionia species.</title>
        <authorList>
            <person name="Bowman J.P."/>
        </authorList>
    </citation>
    <scope>NUCLEOTIDE SEQUENCE [LARGE SCALE GENOMIC DNA]</scope>
    <source>
        <strain evidence="6 7">HFD</strain>
    </source>
</reference>
<name>A0A8H2LAW8_9FLAO</name>
<proteinExistence type="predicted"/>
<dbReference type="InterPro" id="IPR000595">
    <property type="entry name" value="cNMP-bd_dom"/>
</dbReference>
<dbReference type="CDD" id="cd00038">
    <property type="entry name" value="CAP_ED"/>
    <property type="match status" value="1"/>
</dbReference>
<dbReference type="PROSITE" id="PS51063">
    <property type="entry name" value="HTH_CRP_2"/>
    <property type="match status" value="1"/>
</dbReference>
<keyword evidence="1" id="KW-0805">Transcription regulation</keyword>
<accession>A0A8H2LAW8</accession>